<dbReference type="InterPro" id="IPR050659">
    <property type="entry name" value="Peptidase_M24B"/>
</dbReference>
<keyword evidence="3" id="KW-0645">Protease</keyword>
<evidence type="ECO:0000259" key="1">
    <source>
        <dbReference type="Pfam" id="PF00557"/>
    </source>
</evidence>
<feature type="domain" description="Peptidase M24" evidence="1">
    <location>
        <begin position="148"/>
        <end position="351"/>
    </location>
</feature>
<feature type="domain" description="Creatinase N-terminal" evidence="2">
    <location>
        <begin position="5"/>
        <end position="139"/>
    </location>
</feature>
<dbReference type="InterPro" id="IPR036005">
    <property type="entry name" value="Creatinase/aminopeptidase-like"/>
</dbReference>
<evidence type="ECO:0000313" key="3">
    <source>
        <dbReference type="EMBL" id="MBC8334944.1"/>
    </source>
</evidence>
<name>A0A8J6NM49_9CHLR</name>
<dbReference type="PANTHER" id="PTHR46112:SF3">
    <property type="entry name" value="AMINOPEPTIDASE YPDF"/>
    <property type="match status" value="1"/>
</dbReference>
<gene>
    <name evidence="3" type="ORF">H8E29_06755</name>
</gene>
<accession>A0A8J6NM49</accession>
<dbReference type="Proteomes" id="UP000614469">
    <property type="component" value="Unassembled WGS sequence"/>
</dbReference>
<dbReference type="CDD" id="cd01092">
    <property type="entry name" value="APP-like"/>
    <property type="match status" value="1"/>
</dbReference>
<dbReference type="SUPFAM" id="SSF53092">
    <property type="entry name" value="Creatinase/prolidase N-terminal domain"/>
    <property type="match status" value="1"/>
</dbReference>
<dbReference type="InterPro" id="IPR000994">
    <property type="entry name" value="Pept_M24"/>
</dbReference>
<comment type="caution">
    <text evidence="3">The sequence shown here is derived from an EMBL/GenBank/DDBJ whole genome shotgun (WGS) entry which is preliminary data.</text>
</comment>
<dbReference type="SUPFAM" id="SSF55920">
    <property type="entry name" value="Creatinase/aminopeptidase"/>
    <property type="match status" value="1"/>
</dbReference>
<evidence type="ECO:0000313" key="4">
    <source>
        <dbReference type="Proteomes" id="UP000614469"/>
    </source>
</evidence>
<evidence type="ECO:0000259" key="2">
    <source>
        <dbReference type="Pfam" id="PF01321"/>
    </source>
</evidence>
<dbReference type="Gene3D" id="3.90.230.10">
    <property type="entry name" value="Creatinase/methionine aminopeptidase superfamily"/>
    <property type="match status" value="1"/>
</dbReference>
<dbReference type="PANTHER" id="PTHR46112">
    <property type="entry name" value="AMINOPEPTIDASE"/>
    <property type="match status" value="1"/>
</dbReference>
<sequence length="368" mass="39813">MSISRLDKLFTALADFGLDALALNPTPSLLYATGLHFHLMERPIVALFAADGRIALVLPELEIAKLTGIPYDVEAFPYNEDPTTWTDVFRKAVNCLGLDGKKIGVEPLGMRLFEHSHLQAAAPNASFPDATETMASLRIRKDVEEIASMRKAVKIAEAALEATLPMIKIGVSEKEIAAELVSQLLKNGTESPVPFQPIVSGGPNSANPHATPSERKLQQGDLLVIDWGATNNSYVSDITRTFAIGEVDPEYLKIHEIVQQANAAGRAAAKPGLPASVVDIAARKIIDEAGYGEYFTHRTGHGIGMEGHEAPYMRADNQRILEVGMAFTVEPGIYLPGRNGVRVEDDLVITEDGAESLSTLPREIRVLG</sequence>
<dbReference type="EMBL" id="JACNJN010000085">
    <property type="protein sequence ID" value="MBC8334944.1"/>
    <property type="molecule type" value="Genomic_DNA"/>
</dbReference>
<keyword evidence="3" id="KW-0031">Aminopeptidase</keyword>
<dbReference type="InterPro" id="IPR029149">
    <property type="entry name" value="Creatin/AminoP/Spt16_N"/>
</dbReference>
<protein>
    <submittedName>
        <fullName evidence="3">Aminopeptidase P family protein</fullName>
    </submittedName>
</protein>
<organism evidence="3 4">
    <name type="scientific">Candidatus Desulfolinea nitratireducens</name>
    <dbReference type="NCBI Taxonomy" id="2841698"/>
    <lineage>
        <taxon>Bacteria</taxon>
        <taxon>Bacillati</taxon>
        <taxon>Chloroflexota</taxon>
        <taxon>Anaerolineae</taxon>
        <taxon>Anaerolineales</taxon>
        <taxon>Anaerolineales incertae sedis</taxon>
        <taxon>Candidatus Desulfolinea</taxon>
    </lineage>
</organism>
<dbReference type="AlphaFoldDB" id="A0A8J6NM49"/>
<proteinExistence type="predicted"/>
<keyword evidence="3" id="KW-0378">Hydrolase</keyword>
<dbReference type="Pfam" id="PF01321">
    <property type="entry name" value="Creatinase_N"/>
    <property type="match status" value="1"/>
</dbReference>
<dbReference type="Gene3D" id="3.40.350.10">
    <property type="entry name" value="Creatinase/prolidase N-terminal domain"/>
    <property type="match status" value="1"/>
</dbReference>
<reference evidence="3 4" key="1">
    <citation type="submission" date="2020-08" db="EMBL/GenBank/DDBJ databases">
        <title>Bridging the membrane lipid divide: bacteria of the FCB group superphylum have the potential to synthesize archaeal ether lipids.</title>
        <authorList>
            <person name="Villanueva L."/>
            <person name="Von Meijenfeldt F.A.B."/>
            <person name="Westbye A.B."/>
            <person name="Yadav S."/>
            <person name="Hopmans E.C."/>
            <person name="Dutilh B.E."/>
            <person name="Sinninghe Damste J.S."/>
        </authorList>
    </citation>
    <scope>NUCLEOTIDE SEQUENCE [LARGE SCALE GENOMIC DNA]</scope>
    <source>
        <strain evidence="3">NIOZ-UU36</strain>
    </source>
</reference>
<dbReference type="InterPro" id="IPR000587">
    <property type="entry name" value="Creatinase_N"/>
</dbReference>
<dbReference type="Pfam" id="PF00557">
    <property type="entry name" value="Peptidase_M24"/>
    <property type="match status" value="1"/>
</dbReference>
<dbReference type="GO" id="GO:0004177">
    <property type="term" value="F:aminopeptidase activity"/>
    <property type="evidence" value="ECO:0007669"/>
    <property type="project" value="UniProtKB-KW"/>
</dbReference>